<evidence type="ECO:0000313" key="13">
    <source>
        <dbReference type="EMBL" id="KAF2719660.1"/>
    </source>
</evidence>
<evidence type="ECO:0000313" key="14">
    <source>
        <dbReference type="Proteomes" id="UP000799441"/>
    </source>
</evidence>
<dbReference type="PROSITE" id="PS00216">
    <property type="entry name" value="SUGAR_TRANSPORT_1"/>
    <property type="match status" value="1"/>
</dbReference>
<dbReference type="AlphaFoldDB" id="A0A9P4Q4Z2"/>
<keyword evidence="4 11" id="KW-0472">Membrane</keyword>
<evidence type="ECO:0000256" key="3">
    <source>
        <dbReference type="ARBA" id="ARBA00022989"/>
    </source>
</evidence>
<dbReference type="GO" id="GO:0042908">
    <property type="term" value="P:xenobiotic transport"/>
    <property type="evidence" value="ECO:0007669"/>
    <property type="project" value="UniProtKB-ARBA"/>
</dbReference>
<evidence type="ECO:0000256" key="5">
    <source>
        <dbReference type="ARBA" id="ARBA00038347"/>
    </source>
</evidence>
<dbReference type="OrthoDB" id="3365399at2759"/>
<feature type="transmembrane region" description="Helical" evidence="11">
    <location>
        <begin position="431"/>
        <end position="452"/>
    </location>
</feature>
<feature type="transmembrane region" description="Helical" evidence="11">
    <location>
        <begin position="247"/>
        <end position="270"/>
    </location>
</feature>
<feature type="transmembrane region" description="Helical" evidence="11">
    <location>
        <begin position="191"/>
        <end position="210"/>
    </location>
</feature>
<evidence type="ECO:0000259" key="12">
    <source>
        <dbReference type="PROSITE" id="PS50850"/>
    </source>
</evidence>
<evidence type="ECO:0000256" key="9">
    <source>
        <dbReference type="SAM" id="Coils"/>
    </source>
</evidence>
<reference evidence="13" key="1">
    <citation type="journal article" date="2020" name="Stud. Mycol.">
        <title>101 Dothideomycetes genomes: a test case for predicting lifestyles and emergence of pathogens.</title>
        <authorList>
            <person name="Haridas S."/>
            <person name="Albert R."/>
            <person name="Binder M."/>
            <person name="Bloem J."/>
            <person name="Labutti K."/>
            <person name="Salamov A."/>
            <person name="Andreopoulos B."/>
            <person name="Baker S."/>
            <person name="Barry K."/>
            <person name="Bills G."/>
            <person name="Bluhm B."/>
            <person name="Cannon C."/>
            <person name="Castanera R."/>
            <person name="Culley D."/>
            <person name="Daum C."/>
            <person name="Ezra D."/>
            <person name="Gonzalez J."/>
            <person name="Henrissat B."/>
            <person name="Kuo A."/>
            <person name="Liang C."/>
            <person name="Lipzen A."/>
            <person name="Lutzoni F."/>
            <person name="Magnuson J."/>
            <person name="Mondo S."/>
            <person name="Nolan M."/>
            <person name="Ohm R."/>
            <person name="Pangilinan J."/>
            <person name="Park H.-J."/>
            <person name="Ramirez L."/>
            <person name="Alfaro M."/>
            <person name="Sun H."/>
            <person name="Tritt A."/>
            <person name="Yoshinaga Y."/>
            <person name="Zwiers L.-H."/>
            <person name="Turgeon B."/>
            <person name="Goodwin S."/>
            <person name="Spatafora J."/>
            <person name="Crous P."/>
            <person name="Grigoriev I."/>
        </authorList>
    </citation>
    <scope>NUCLEOTIDE SEQUENCE</scope>
    <source>
        <strain evidence="13">CBS 116435</strain>
    </source>
</reference>
<feature type="transmembrane region" description="Helical" evidence="11">
    <location>
        <begin position="119"/>
        <end position="141"/>
    </location>
</feature>
<evidence type="ECO:0000256" key="1">
    <source>
        <dbReference type="ARBA" id="ARBA00004141"/>
    </source>
</evidence>
<evidence type="ECO:0000256" key="6">
    <source>
        <dbReference type="ARBA" id="ARBA00053977"/>
    </source>
</evidence>
<dbReference type="PANTHER" id="PTHR23502:SF12">
    <property type="entry name" value="MULTIDRUG TRANSPORTER, PUTATIVE (AFU_ORTHOLOGUE AFUA_1G06440)-RELATED"/>
    <property type="match status" value="1"/>
</dbReference>
<evidence type="ECO:0000256" key="7">
    <source>
        <dbReference type="ARBA" id="ARBA00069139"/>
    </source>
</evidence>
<feature type="transmembrane region" description="Helical" evidence="11">
    <location>
        <begin position="161"/>
        <end position="179"/>
    </location>
</feature>
<evidence type="ECO:0000256" key="11">
    <source>
        <dbReference type="SAM" id="Phobius"/>
    </source>
</evidence>
<accession>A0A9P4Q4Z2</accession>
<protein>
    <recommendedName>
        <fullName evidence="7">Cercosporin MFS transporter CTB4</fullName>
    </recommendedName>
    <alternativeName>
        <fullName evidence="8">Cercosporin toxin biosynthesis cluster protein 4</fullName>
    </alternativeName>
</protein>
<comment type="similarity">
    <text evidence="5">Belongs to the major facilitator superfamily. CAR1 family.</text>
</comment>
<keyword evidence="2 11" id="KW-0812">Transmembrane</keyword>
<dbReference type="InterPro" id="IPR005829">
    <property type="entry name" value="Sugar_transporter_CS"/>
</dbReference>
<dbReference type="PANTHER" id="PTHR23502">
    <property type="entry name" value="MAJOR FACILITATOR SUPERFAMILY"/>
    <property type="match status" value="1"/>
</dbReference>
<dbReference type="GO" id="GO:0140115">
    <property type="term" value="P:export across plasma membrane"/>
    <property type="evidence" value="ECO:0007669"/>
    <property type="project" value="UniProtKB-ARBA"/>
</dbReference>
<keyword evidence="14" id="KW-1185">Reference proteome</keyword>
<dbReference type="EMBL" id="MU003808">
    <property type="protein sequence ID" value="KAF2719660.1"/>
    <property type="molecule type" value="Genomic_DNA"/>
</dbReference>
<name>A0A9P4Q4Z2_9PEZI</name>
<dbReference type="InterPro" id="IPR011701">
    <property type="entry name" value="MFS"/>
</dbReference>
<feature type="transmembrane region" description="Helical" evidence="11">
    <location>
        <begin position="282"/>
        <end position="307"/>
    </location>
</feature>
<feature type="region of interest" description="Disordered" evidence="10">
    <location>
        <begin position="1"/>
        <end position="69"/>
    </location>
</feature>
<dbReference type="Gene3D" id="1.20.1250.20">
    <property type="entry name" value="MFS general substrate transporter like domains"/>
    <property type="match status" value="1"/>
</dbReference>
<keyword evidence="3 11" id="KW-1133">Transmembrane helix</keyword>
<organism evidence="13 14">
    <name type="scientific">Polychaeton citri CBS 116435</name>
    <dbReference type="NCBI Taxonomy" id="1314669"/>
    <lineage>
        <taxon>Eukaryota</taxon>
        <taxon>Fungi</taxon>
        <taxon>Dikarya</taxon>
        <taxon>Ascomycota</taxon>
        <taxon>Pezizomycotina</taxon>
        <taxon>Dothideomycetes</taxon>
        <taxon>Dothideomycetidae</taxon>
        <taxon>Capnodiales</taxon>
        <taxon>Capnodiaceae</taxon>
        <taxon>Polychaeton</taxon>
    </lineage>
</organism>
<feature type="compositionally biased region" description="Acidic residues" evidence="10">
    <location>
        <begin position="45"/>
        <end position="54"/>
    </location>
</feature>
<dbReference type="PROSITE" id="PS50850">
    <property type="entry name" value="MFS"/>
    <property type="match status" value="1"/>
</dbReference>
<dbReference type="FunFam" id="1.20.1250.20:FF:000011">
    <property type="entry name" value="MFS multidrug transporter, putative"/>
    <property type="match status" value="1"/>
</dbReference>
<evidence type="ECO:0000256" key="4">
    <source>
        <dbReference type="ARBA" id="ARBA00023136"/>
    </source>
</evidence>
<feature type="compositionally biased region" description="Basic and acidic residues" evidence="10">
    <location>
        <begin position="55"/>
        <end position="64"/>
    </location>
</feature>
<sequence>MPPDQHQDKEPDVSTKRASTMSYEDPMVPISPSNSYGDDAISEASTEDDDDEEDNQRRHAEKRLTPHISRASSTNAVGGVFVETELGRTKSSATTGTQDLRFEVDFEPDDPQNPKCWKLWFRILTLFVMSYNTTAVVLYSTSYTTGIPGMIDEWGISDTEGNLGLTTYLLGMAVGSVILAPLSEMYGRRPIYIVALGLFVVLVLPCALAHNIGTILAVRFLSAFCASAMIGNAPGSINDIADEAYRTLAFSVWSIGPMNGPILGPVVGGFTFQYLGWRWTNWVVMIASGVAFVLVLFIPETYAPAILRGRAARMRKEHDDSRYWSRYDDKKAFLPLLKLNLWRPFRLVITEPICMFWDLYIAVVYGILYLCFVAYPIVFNEARGWSAGIGGLAFSGIGVGSLIVICAEPLIRKWINAHKPDPETGLPPPEASISIVCVAAVLMPAGQIWFAWTCTPDVHWIWPILAGIPFGGGTGAIFIYASNYLVHSYGIYAASALAGNAVTRSIMGATLPLAGPAMYRTLGSHWAGTLLGLVEALLIPIPFIFYKYGDRIRRKSALIRSMQEDKARMEAKRSKAGAEIARRAEAEVAEGAGMMGTGAVIEESIDLEKAQKR</sequence>
<comment type="caution">
    <text evidence="13">The sequence shown here is derived from an EMBL/GenBank/DDBJ whole genome shotgun (WGS) entry which is preliminary data.</text>
</comment>
<dbReference type="Pfam" id="PF07690">
    <property type="entry name" value="MFS_1"/>
    <property type="match status" value="1"/>
</dbReference>
<keyword evidence="9" id="KW-0175">Coiled coil</keyword>
<feature type="transmembrane region" description="Helical" evidence="11">
    <location>
        <begin position="526"/>
        <end position="546"/>
    </location>
</feature>
<feature type="domain" description="Major facilitator superfamily (MFS) profile" evidence="12">
    <location>
        <begin position="118"/>
        <end position="550"/>
    </location>
</feature>
<dbReference type="InterPro" id="IPR020846">
    <property type="entry name" value="MFS_dom"/>
</dbReference>
<feature type="transmembrane region" description="Helical" evidence="11">
    <location>
        <begin position="492"/>
        <end position="514"/>
    </location>
</feature>
<dbReference type="Proteomes" id="UP000799441">
    <property type="component" value="Unassembled WGS sequence"/>
</dbReference>
<evidence type="ECO:0000256" key="8">
    <source>
        <dbReference type="ARBA" id="ARBA00077167"/>
    </source>
</evidence>
<feature type="transmembrane region" description="Helical" evidence="11">
    <location>
        <begin position="359"/>
        <end position="379"/>
    </location>
</feature>
<dbReference type="GO" id="GO:0005886">
    <property type="term" value="C:plasma membrane"/>
    <property type="evidence" value="ECO:0007669"/>
    <property type="project" value="TreeGrafter"/>
</dbReference>
<feature type="transmembrane region" description="Helical" evidence="11">
    <location>
        <begin position="216"/>
        <end position="235"/>
    </location>
</feature>
<feature type="transmembrane region" description="Helical" evidence="11">
    <location>
        <begin position="385"/>
        <end position="411"/>
    </location>
</feature>
<evidence type="ECO:0000256" key="2">
    <source>
        <dbReference type="ARBA" id="ARBA00022692"/>
    </source>
</evidence>
<gene>
    <name evidence="13" type="ORF">K431DRAFT_286462</name>
</gene>
<comment type="subcellular location">
    <subcellularLocation>
        <location evidence="1">Membrane</location>
        <topology evidence="1">Multi-pass membrane protein</topology>
    </subcellularLocation>
</comment>
<dbReference type="GO" id="GO:0022857">
    <property type="term" value="F:transmembrane transporter activity"/>
    <property type="evidence" value="ECO:0007669"/>
    <property type="project" value="InterPro"/>
</dbReference>
<proteinExistence type="inferred from homology"/>
<feature type="coiled-coil region" evidence="9">
    <location>
        <begin position="552"/>
        <end position="579"/>
    </location>
</feature>
<comment type="function">
    <text evidence="6">MFS transporter; part of the gene cluster that mediates the biosynthesis of cercosporin, a light-activated, non-host-selective toxin. The perylenequinone chromophore of cercosporin absorbs light energy to attain an electronically-activated triplet state and produces active oxygen species such as the hydroxyl radical, superoxide, hydrogen peroxide or singlet oxygen upon reaction with oxygen molecules. These reactive oxygen species cause damage to various cellular components including lipids, proteins and nucleic acids. Responsible for secretion and accumulation of cercosporin, but does not play any roles in self-protection against the toxicity of cercosporin.</text>
</comment>
<evidence type="ECO:0000256" key="10">
    <source>
        <dbReference type="SAM" id="MobiDB-lite"/>
    </source>
</evidence>
<dbReference type="InterPro" id="IPR036259">
    <property type="entry name" value="MFS_trans_sf"/>
</dbReference>
<feature type="compositionally biased region" description="Basic and acidic residues" evidence="10">
    <location>
        <begin position="1"/>
        <end position="15"/>
    </location>
</feature>
<dbReference type="SUPFAM" id="SSF103473">
    <property type="entry name" value="MFS general substrate transporter"/>
    <property type="match status" value="1"/>
</dbReference>
<feature type="transmembrane region" description="Helical" evidence="11">
    <location>
        <begin position="458"/>
        <end position="480"/>
    </location>
</feature>
<dbReference type="CDD" id="cd17323">
    <property type="entry name" value="MFS_Tpo1_MDR_like"/>
    <property type="match status" value="1"/>
</dbReference>